<reference evidence="1 2" key="1">
    <citation type="submission" date="2019-03" db="EMBL/GenBank/DDBJ databases">
        <title>Single cell metagenomics reveals metabolic interactions within the superorganism composed of flagellate Streblomastix strix and complex community of Bacteroidetes bacteria on its surface.</title>
        <authorList>
            <person name="Treitli S.C."/>
            <person name="Kolisko M."/>
            <person name="Husnik F."/>
            <person name="Keeling P."/>
            <person name="Hampl V."/>
        </authorList>
    </citation>
    <scope>NUCLEOTIDE SEQUENCE [LARGE SCALE GENOMIC DNA]</scope>
    <source>
        <strain evidence="1">ST1C</strain>
    </source>
</reference>
<name>A0A5J4VB91_9EUKA</name>
<gene>
    <name evidence="1" type="ORF">EZS28_024692</name>
</gene>
<sequence>MVSNLTVFELVVNKPSRKLWGTNCSVPRKSLNSYPAHPSTLKYSWVLVHRSRVIVLQVNLMKVAPHNRWNPQSMAGRTTRASLGFRHIWVPIQLQRSRKMEEAEPCSEQATNDQKQMLHDRKMALDELDMNSDKVPKYIPGFDLLGARKNSVNGVIIQKTAAVGIDALIANDLPVVMDVLLTQHLMGRIIAGDGQEQREAAVVPPQMKFILAGNSGLSNLIGEEFIDRLQKAQKVTKAIRVVQNQQRIQPRPAYNHFAQVPRNIPMTIFAQLKQPQNEEKEEEWDRNE</sequence>
<dbReference type="EMBL" id="SNRW01008274">
    <property type="protein sequence ID" value="KAA6379780.1"/>
    <property type="molecule type" value="Genomic_DNA"/>
</dbReference>
<evidence type="ECO:0000313" key="1">
    <source>
        <dbReference type="EMBL" id="KAA6379780.1"/>
    </source>
</evidence>
<proteinExistence type="predicted"/>
<dbReference type="AlphaFoldDB" id="A0A5J4VB91"/>
<accession>A0A5J4VB91</accession>
<dbReference type="Proteomes" id="UP000324800">
    <property type="component" value="Unassembled WGS sequence"/>
</dbReference>
<organism evidence="1 2">
    <name type="scientific">Streblomastix strix</name>
    <dbReference type="NCBI Taxonomy" id="222440"/>
    <lineage>
        <taxon>Eukaryota</taxon>
        <taxon>Metamonada</taxon>
        <taxon>Preaxostyla</taxon>
        <taxon>Oxymonadida</taxon>
        <taxon>Streblomastigidae</taxon>
        <taxon>Streblomastix</taxon>
    </lineage>
</organism>
<evidence type="ECO:0000313" key="2">
    <source>
        <dbReference type="Proteomes" id="UP000324800"/>
    </source>
</evidence>
<protein>
    <submittedName>
        <fullName evidence="1">Uncharacterized protein</fullName>
    </submittedName>
</protein>
<comment type="caution">
    <text evidence="1">The sequence shown here is derived from an EMBL/GenBank/DDBJ whole genome shotgun (WGS) entry which is preliminary data.</text>
</comment>